<dbReference type="AlphaFoldDB" id="A0A3F3Q5Q4"/>
<dbReference type="EMBL" id="KZ852043">
    <property type="protein sequence ID" value="RDH34459.1"/>
    <property type="molecule type" value="Genomic_DNA"/>
</dbReference>
<proteinExistence type="predicted"/>
<feature type="signal peptide" evidence="1">
    <location>
        <begin position="1"/>
        <end position="23"/>
    </location>
</feature>
<accession>A0A3F3Q5Q4</accession>
<protein>
    <submittedName>
        <fullName evidence="2">Uncharacterized protein</fullName>
    </submittedName>
</protein>
<keyword evidence="3" id="KW-1185">Reference proteome</keyword>
<evidence type="ECO:0000313" key="3">
    <source>
        <dbReference type="Proteomes" id="UP000253729"/>
    </source>
</evidence>
<sequence length="81" mass="8709">MQVHYYSHVTFLVTLLDSSGALSVPLCYASGARGGCKPLGAKQPGRIDDDWFGTQAYLLYSMDRATGAEVYSSGVLLCSQL</sequence>
<organism evidence="2 3">
    <name type="scientific">Aspergillus welwitschiae</name>
    <dbReference type="NCBI Taxonomy" id="1341132"/>
    <lineage>
        <taxon>Eukaryota</taxon>
        <taxon>Fungi</taxon>
        <taxon>Dikarya</taxon>
        <taxon>Ascomycota</taxon>
        <taxon>Pezizomycotina</taxon>
        <taxon>Eurotiomycetes</taxon>
        <taxon>Eurotiomycetidae</taxon>
        <taxon>Eurotiales</taxon>
        <taxon>Aspergillaceae</taxon>
        <taxon>Aspergillus</taxon>
        <taxon>Aspergillus subgen. Circumdati</taxon>
    </lineage>
</organism>
<name>A0A3F3Q5Q4_9EURO</name>
<dbReference type="Proteomes" id="UP000253729">
    <property type="component" value="Unassembled WGS sequence"/>
</dbReference>
<evidence type="ECO:0000256" key="1">
    <source>
        <dbReference type="SAM" id="SignalP"/>
    </source>
</evidence>
<feature type="chain" id="PRO_5017566572" evidence="1">
    <location>
        <begin position="24"/>
        <end position="81"/>
    </location>
</feature>
<dbReference type="RefSeq" id="XP_026627481.1">
    <property type="nucleotide sequence ID" value="XM_026775199.1"/>
</dbReference>
<dbReference type="GeneID" id="38143555"/>
<keyword evidence="1" id="KW-0732">Signal</keyword>
<gene>
    <name evidence="2" type="ORF">BDQ94DRAFT_19779</name>
</gene>
<reference evidence="2 3" key="1">
    <citation type="submission" date="2018-07" db="EMBL/GenBank/DDBJ databases">
        <title>The genomes of Aspergillus section Nigri reveals drivers in fungal speciation.</title>
        <authorList>
            <consortium name="DOE Joint Genome Institute"/>
            <person name="Vesth T.C."/>
            <person name="Nybo J."/>
            <person name="Theobald S."/>
            <person name="Brandl J."/>
            <person name="Frisvad J.C."/>
            <person name="Nielsen K.F."/>
            <person name="Lyhne E.K."/>
            <person name="Kogle M.E."/>
            <person name="Kuo A."/>
            <person name="Riley R."/>
            <person name="Clum A."/>
            <person name="Nolan M."/>
            <person name="Lipzen A."/>
            <person name="Salamov A."/>
            <person name="Henrissat B."/>
            <person name="Wiebenga A."/>
            <person name="De vries R.P."/>
            <person name="Grigoriev I.V."/>
            <person name="Mortensen U.H."/>
            <person name="Andersen M.R."/>
            <person name="Baker S.E."/>
        </authorList>
    </citation>
    <scope>NUCLEOTIDE SEQUENCE [LARGE SCALE GENOMIC DNA]</scope>
    <source>
        <strain evidence="2 3">CBS 139.54b</strain>
    </source>
</reference>
<evidence type="ECO:0000313" key="2">
    <source>
        <dbReference type="EMBL" id="RDH34459.1"/>
    </source>
</evidence>